<evidence type="ECO:0000256" key="1">
    <source>
        <dbReference type="SAM" id="MobiDB-lite"/>
    </source>
</evidence>
<dbReference type="AlphaFoldDB" id="A0A0C9SXJ8"/>
<feature type="non-terminal residue" evidence="2">
    <location>
        <position position="250"/>
    </location>
</feature>
<dbReference type="EMBL" id="KN819803">
    <property type="protein sequence ID" value="KIJ07725.1"/>
    <property type="molecule type" value="Genomic_DNA"/>
</dbReference>
<protein>
    <submittedName>
        <fullName evidence="2">Uncharacterized protein</fullName>
    </submittedName>
</protein>
<dbReference type="HOGENOM" id="CLU_026023_0_0_1"/>
<proteinExistence type="predicted"/>
<reference evidence="3" key="2">
    <citation type="submission" date="2015-01" db="EMBL/GenBank/DDBJ databases">
        <title>Evolutionary Origins and Diversification of the Mycorrhizal Mutualists.</title>
        <authorList>
            <consortium name="DOE Joint Genome Institute"/>
            <consortium name="Mycorrhizal Genomics Consortium"/>
            <person name="Kohler A."/>
            <person name="Kuo A."/>
            <person name="Nagy L.G."/>
            <person name="Floudas D."/>
            <person name="Copeland A."/>
            <person name="Barry K.W."/>
            <person name="Cichocki N."/>
            <person name="Veneault-Fourrey C."/>
            <person name="LaButti K."/>
            <person name="Lindquist E.A."/>
            <person name="Lipzen A."/>
            <person name="Lundell T."/>
            <person name="Morin E."/>
            <person name="Murat C."/>
            <person name="Riley R."/>
            <person name="Ohm R."/>
            <person name="Sun H."/>
            <person name="Tunlid A."/>
            <person name="Henrissat B."/>
            <person name="Grigoriev I.V."/>
            <person name="Hibbett D.S."/>
            <person name="Martin F."/>
        </authorList>
    </citation>
    <scope>NUCLEOTIDE SEQUENCE [LARGE SCALE GENOMIC DNA]</scope>
    <source>
        <strain evidence="3">ATCC 200175</strain>
    </source>
</reference>
<feature type="region of interest" description="Disordered" evidence="1">
    <location>
        <begin position="1"/>
        <end position="66"/>
    </location>
</feature>
<accession>A0A0C9SXJ8</accession>
<evidence type="ECO:0000313" key="3">
    <source>
        <dbReference type="Proteomes" id="UP000053647"/>
    </source>
</evidence>
<evidence type="ECO:0000313" key="2">
    <source>
        <dbReference type="EMBL" id="KIJ07725.1"/>
    </source>
</evidence>
<name>A0A0C9SXJ8_PAXIN</name>
<sequence>MVVLDKYHDDDVDAPPSYDTITSGASSVRPEPLVNEKSPRQSSFTPSRNTQTTRIPPPKPSQSSSSSWLSMLSFASSRTSKQVRQTVLSLVRDLVINPQSPDILDSCADACRAHGLDLSALIQEPSIEDHSAIYWAIVNRRESLLPSLLAHAVPLTSATISDIRLGCLVTSNETLFQALRCQRDPFTKQKAPLSTSSGADTLVLGSTPADDISIRELEGEGAFVADMRISLWQKRMRISGRVSVVVYRKR</sequence>
<dbReference type="Proteomes" id="UP000053647">
    <property type="component" value="Unassembled WGS sequence"/>
</dbReference>
<organism evidence="2 3">
    <name type="scientific">Paxillus involutus ATCC 200175</name>
    <dbReference type="NCBI Taxonomy" id="664439"/>
    <lineage>
        <taxon>Eukaryota</taxon>
        <taxon>Fungi</taxon>
        <taxon>Dikarya</taxon>
        <taxon>Basidiomycota</taxon>
        <taxon>Agaricomycotina</taxon>
        <taxon>Agaricomycetes</taxon>
        <taxon>Agaricomycetidae</taxon>
        <taxon>Boletales</taxon>
        <taxon>Paxilineae</taxon>
        <taxon>Paxillaceae</taxon>
        <taxon>Paxillus</taxon>
    </lineage>
</organism>
<gene>
    <name evidence="2" type="ORF">PAXINDRAFT_182406</name>
</gene>
<reference evidence="2 3" key="1">
    <citation type="submission" date="2014-06" db="EMBL/GenBank/DDBJ databases">
        <authorList>
            <consortium name="DOE Joint Genome Institute"/>
            <person name="Kuo A."/>
            <person name="Kohler A."/>
            <person name="Nagy L.G."/>
            <person name="Floudas D."/>
            <person name="Copeland A."/>
            <person name="Barry K.W."/>
            <person name="Cichocki N."/>
            <person name="Veneault-Fourrey C."/>
            <person name="LaButti K."/>
            <person name="Lindquist E.A."/>
            <person name="Lipzen A."/>
            <person name="Lundell T."/>
            <person name="Morin E."/>
            <person name="Murat C."/>
            <person name="Sun H."/>
            <person name="Tunlid A."/>
            <person name="Henrissat B."/>
            <person name="Grigoriev I.V."/>
            <person name="Hibbett D.S."/>
            <person name="Martin F."/>
            <person name="Nordberg H.P."/>
            <person name="Cantor M.N."/>
            <person name="Hua S.X."/>
        </authorList>
    </citation>
    <scope>NUCLEOTIDE SEQUENCE [LARGE SCALE GENOMIC DNA]</scope>
    <source>
        <strain evidence="2 3">ATCC 200175</strain>
    </source>
</reference>
<keyword evidence="3" id="KW-1185">Reference proteome</keyword>
<dbReference type="OrthoDB" id="2959034at2759"/>
<feature type="compositionally biased region" description="Polar residues" evidence="1">
    <location>
        <begin position="40"/>
        <end position="54"/>
    </location>
</feature>